<keyword evidence="4" id="KW-0349">Heme</keyword>
<dbReference type="GO" id="GO:0020037">
    <property type="term" value="F:heme binding"/>
    <property type="evidence" value="ECO:0007669"/>
    <property type="project" value="InterPro"/>
</dbReference>
<protein>
    <submittedName>
        <fullName evidence="19">CAA303712.1 protein</fullName>
    </submittedName>
</protein>
<keyword evidence="10" id="KW-0325">Glycoprotein</keyword>
<dbReference type="AlphaFoldDB" id="Q9ST85"/>
<reference evidence="19" key="1">
    <citation type="submission" date="1999-08" db="EMBL/GenBank/DDBJ databases">
        <title>Oryza sativa chromosome 4 BAC q3037-207F1 genomic sequence.</title>
        <authorList>
            <person name="Hong G."/>
            <person name="Chen Z."/>
        </authorList>
    </citation>
    <scope>NUCLEOTIDE SEQUENCE</scope>
    <source>
        <strain evidence="19">DNA</strain>
    </source>
</reference>
<dbReference type="Gene3D" id="1.10.420.10">
    <property type="entry name" value="Peroxidase, domain 2"/>
    <property type="match status" value="1"/>
</dbReference>
<evidence type="ECO:0000256" key="8">
    <source>
        <dbReference type="ARBA" id="ARBA00023004"/>
    </source>
</evidence>
<dbReference type="EMBL" id="AJ245900">
    <property type="protein sequence ID" value="CAB53485.1"/>
    <property type="molecule type" value="Genomic_DNA"/>
</dbReference>
<feature type="disulfide bond" evidence="17">
    <location>
        <begin position="169"/>
        <end position="256"/>
    </location>
</feature>
<accession>Q9ST85</accession>
<feature type="binding site" evidence="15">
    <location>
        <position position="337"/>
    </location>
    <ligand>
        <name>Ca(2+)</name>
        <dbReference type="ChEBI" id="CHEBI:29108"/>
        <label>2</label>
    </ligand>
</feature>
<evidence type="ECO:0000256" key="6">
    <source>
        <dbReference type="ARBA" id="ARBA00022837"/>
    </source>
</evidence>
<evidence type="ECO:0000256" key="3">
    <source>
        <dbReference type="ARBA" id="ARBA00022559"/>
    </source>
</evidence>
<dbReference type="GO" id="GO:0006979">
    <property type="term" value="P:response to oxidative stress"/>
    <property type="evidence" value="ECO:0007669"/>
    <property type="project" value="InterPro"/>
</dbReference>
<feature type="binding site" evidence="15">
    <location>
        <position position="384"/>
    </location>
    <ligand>
        <name>Ca(2+)</name>
        <dbReference type="ChEBI" id="CHEBI:29108"/>
        <label>2</label>
    </ligand>
</feature>
<evidence type="ECO:0000256" key="10">
    <source>
        <dbReference type="ARBA" id="ARBA00023180"/>
    </source>
</evidence>
<dbReference type="PROSITE" id="PS00435">
    <property type="entry name" value="PEROXIDASE_1"/>
    <property type="match status" value="1"/>
</dbReference>
<keyword evidence="8 15" id="KW-0408">Iron</keyword>
<evidence type="ECO:0000256" key="7">
    <source>
        <dbReference type="ARBA" id="ARBA00023002"/>
    </source>
</evidence>
<dbReference type="InterPro" id="IPR019794">
    <property type="entry name" value="Peroxidases_AS"/>
</dbReference>
<comment type="cofactor">
    <cofactor evidence="15">
        <name>Ca(2+)</name>
        <dbReference type="ChEBI" id="CHEBI:29108"/>
    </cofactor>
    <text evidence="15">Binds 2 calcium ions per subunit.</text>
</comment>
<dbReference type="GO" id="GO:0046872">
    <property type="term" value="F:metal ion binding"/>
    <property type="evidence" value="ECO:0007669"/>
    <property type="project" value="UniProtKB-KW"/>
</dbReference>
<gene>
    <name evidence="19" type="primary">q3037.12</name>
</gene>
<keyword evidence="5 15" id="KW-0479">Metal-binding</keyword>
<evidence type="ECO:0000256" key="9">
    <source>
        <dbReference type="ARBA" id="ARBA00023157"/>
    </source>
</evidence>
<feature type="binding site" evidence="15">
    <location>
        <position position="201"/>
    </location>
    <ligand>
        <name>Ca(2+)</name>
        <dbReference type="ChEBI" id="CHEBI:29108"/>
        <label>1</label>
    </ligand>
</feature>
<organism evidence="19">
    <name type="scientific">Oryza sativa</name>
    <name type="common">Rice</name>
    <dbReference type="NCBI Taxonomy" id="4530"/>
    <lineage>
        <taxon>Eukaryota</taxon>
        <taxon>Viridiplantae</taxon>
        <taxon>Streptophyta</taxon>
        <taxon>Embryophyta</taxon>
        <taxon>Tracheophyta</taxon>
        <taxon>Spermatophyta</taxon>
        <taxon>Magnoliopsida</taxon>
        <taxon>Liliopsida</taxon>
        <taxon>Poales</taxon>
        <taxon>Poaceae</taxon>
        <taxon>BOP clade</taxon>
        <taxon>Oryzoideae</taxon>
        <taxon>Oryzeae</taxon>
        <taxon>Oryzinae</taxon>
        <taxon>Oryza</taxon>
    </lineage>
</organism>
<feature type="binding site" evidence="14">
    <location>
        <position position="304"/>
    </location>
    <ligand>
        <name>substrate</name>
    </ligand>
</feature>
<keyword evidence="12" id="KW-0376">Hydrogen peroxide</keyword>
<evidence type="ECO:0000256" key="1">
    <source>
        <dbReference type="ARBA" id="ARBA00000189"/>
    </source>
</evidence>
<dbReference type="GO" id="GO:0042744">
    <property type="term" value="P:hydrogen peroxide catabolic process"/>
    <property type="evidence" value="ECO:0007669"/>
    <property type="project" value="UniProtKB-KW"/>
</dbReference>
<feature type="disulfide bond" evidence="17">
    <location>
        <begin position="202"/>
        <end position="215"/>
    </location>
</feature>
<dbReference type="PRINTS" id="PR00458">
    <property type="entry name" value="PEROXIDASE"/>
</dbReference>
<dbReference type="PROSITE" id="PS50873">
    <property type="entry name" value="PEROXIDASE_4"/>
    <property type="match status" value="1"/>
</dbReference>
<feature type="disulfide bond" evidence="17">
    <location>
        <begin position="343"/>
        <end position="365"/>
    </location>
</feature>
<dbReference type="Pfam" id="PF00141">
    <property type="entry name" value="peroxidase"/>
    <property type="match status" value="1"/>
</dbReference>
<evidence type="ECO:0000256" key="16">
    <source>
        <dbReference type="PIRSR" id="PIRSR600823-4"/>
    </source>
</evidence>
<comment type="cofactor">
    <cofactor evidence="15">
        <name>heme b</name>
        <dbReference type="ChEBI" id="CHEBI:60344"/>
    </cofactor>
    <text evidence="15">Binds 1 heme b (iron(II)-protoporphyrin IX) group per subunit.</text>
</comment>
<evidence type="ECO:0000256" key="5">
    <source>
        <dbReference type="ARBA" id="ARBA00022723"/>
    </source>
</evidence>
<sequence length="475" mass="50997">MAIGHNCHLMPFHNDLATHSMTMVLQENKKKKYRSSMGTWKAKPEEEIWLTGERREVYSCFHGAAGGCSGSGGGGGDGGGSGQTASAWRWRGQSSAAPSCDAVASACGDDDGTGTAYPKRIRVRASIRYGYVTFVPYQAHGMKLAICLCYEYCASAAAELSVDFHAASCPQLESIVRSSVQAALQQEIALAAGLLRIFFHDCFPQARTQEHLHGCDASVYLRGGSNSEQGMGPNLTLQPRALQLVEDIRAKVHAACGPTVSCADISALATRDAVVVSGGPSYAVPLGQKDSLAPASLDLVGDLPGPGTSRVQDLIDLFASRGLRDAADLVALSGGHTVGRTRCAFFDDRARRQDDTFSKKLALNCTKDPNRLQNLDVITPDAFDNAYYIALTHNQGVFTSDMALIKDRITAPIVRQFATDKAAFFTQFAKSMVKLSNVPRTDRNVGEIRRSCFRTNSQSLVDFATSDEEGFAASA</sequence>
<evidence type="ECO:0000256" key="4">
    <source>
        <dbReference type="ARBA" id="ARBA00022617"/>
    </source>
</evidence>
<dbReference type="PRINTS" id="PR00461">
    <property type="entry name" value="PLPEROXIDASE"/>
</dbReference>
<dbReference type="PANTHER" id="PTHR31517">
    <property type="match status" value="1"/>
</dbReference>
<evidence type="ECO:0000256" key="15">
    <source>
        <dbReference type="PIRSR" id="PIRSR600823-3"/>
    </source>
</evidence>
<feature type="binding site" evidence="15">
    <location>
        <position position="379"/>
    </location>
    <ligand>
        <name>Ca(2+)</name>
        <dbReference type="ChEBI" id="CHEBI:29108"/>
        <label>2</label>
    </ligand>
</feature>
<evidence type="ECO:0000256" key="17">
    <source>
        <dbReference type="PIRSR" id="PIRSR600823-5"/>
    </source>
</evidence>
<feature type="site" description="Transition state stabilizer" evidence="16">
    <location>
        <position position="196"/>
    </location>
</feature>
<feature type="domain" description="Plant heme peroxidase family profile" evidence="18">
    <location>
        <begin position="159"/>
        <end position="456"/>
    </location>
</feature>
<name>Q9ST85_ORYSA</name>
<dbReference type="InterPro" id="IPR002016">
    <property type="entry name" value="Haem_peroxidase"/>
</dbReference>
<dbReference type="SUPFAM" id="SSF48113">
    <property type="entry name" value="Heme-dependent peroxidases"/>
    <property type="match status" value="1"/>
</dbReference>
<feature type="binding site" description="axial binding residue" evidence="15">
    <location>
        <position position="336"/>
    </location>
    <ligand>
        <name>heme b</name>
        <dbReference type="ChEBI" id="CHEBI:60344"/>
    </ligand>
    <ligandPart>
        <name>Fe</name>
        <dbReference type="ChEBI" id="CHEBI:18248"/>
    </ligandPart>
</feature>
<evidence type="ECO:0000256" key="12">
    <source>
        <dbReference type="ARBA" id="ARBA00023324"/>
    </source>
</evidence>
<feature type="binding site" evidence="15">
    <location>
        <position position="218"/>
    </location>
    <ligand>
        <name>Ca(2+)</name>
        <dbReference type="ChEBI" id="CHEBI:29108"/>
        <label>1</label>
    </ligand>
</feature>
<dbReference type="FunFam" id="1.10.520.10:FF:000009">
    <property type="entry name" value="Peroxidase"/>
    <property type="match status" value="1"/>
</dbReference>
<comment type="catalytic activity">
    <reaction evidence="1">
        <text>2 a phenolic donor + H2O2 = 2 a phenolic radical donor + 2 H2O</text>
        <dbReference type="Rhea" id="RHEA:56136"/>
        <dbReference type="ChEBI" id="CHEBI:15377"/>
        <dbReference type="ChEBI" id="CHEBI:16240"/>
        <dbReference type="ChEBI" id="CHEBI:139520"/>
        <dbReference type="ChEBI" id="CHEBI:139521"/>
        <dbReference type="EC" id="1.11.1.7"/>
    </reaction>
</comment>
<feature type="binding site" evidence="15">
    <location>
        <position position="376"/>
    </location>
    <ligand>
        <name>Ca(2+)</name>
        <dbReference type="ChEBI" id="CHEBI:29108"/>
        <label>2</label>
    </ligand>
</feature>
<dbReference type="InterPro" id="IPR033905">
    <property type="entry name" value="Secretory_peroxidase"/>
</dbReference>
<evidence type="ECO:0000259" key="18">
    <source>
        <dbReference type="PROSITE" id="PS50873"/>
    </source>
</evidence>
<feature type="disulfide bond" evidence="17">
    <location>
        <begin position="262"/>
        <end position="452"/>
    </location>
</feature>
<dbReference type="Gene3D" id="1.10.520.10">
    <property type="match status" value="1"/>
</dbReference>
<dbReference type="FunFam" id="1.10.420.10:FF:000001">
    <property type="entry name" value="Peroxidase"/>
    <property type="match status" value="1"/>
</dbReference>
<dbReference type="PROSITE" id="PS00436">
    <property type="entry name" value="PEROXIDASE_2"/>
    <property type="match status" value="1"/>
</dbReference>
<keyword evidence="6 15" id="KW-0106">Calcium</keyword>
<dbReference type="InterPro" id="IPR010255">
    <property type="entry name" value="Haem_peroxidase_sf"/>
</dbReference>
<feature type="active site" description="Proton acceptor" evidence="13">
    <location>
        <position position="200"/>
    </location>
</feature>
<dbReference type="InterPro" id="IPR019793">
    <property type="entry name" value="Peroxidases_heam-ligand_BS"/>
</dbReference>
<evidence type="ECO:0000256" key="14">
    <source>
        <dbReference type="PIRSR" id="PIRSR600823-2"/>
    </source>
</evidence>
<comment type="similarity">
    <text evidence="2">Belongs to the peroxidase family. Ascorbate peroxidase subfamily.</text>
</comment>
<keyword evidence="7" id="KW-0560">Oxidoreductase</keyword>
<proteinExistence type="inferred from homology"/>
<dbReference type="CDD" id="cd00693">
    <property type="entry name" value="secretory_peroxidase"/>
    <property type="match status" value="1"/>
</dbReference>
<feature type="binding site" evidence="15">
    <location>
        <position position="216"/>
    </location>
    <ligand>
        <name>Ca(2+)</name>
        <dbReference type="ChEBI" id="CHEBI:29108"/>
        <label>1</label>
    </ligand>
</feature>
<evidence type="ECO:0000256" key="13">
    <source>
        <dbReference type="PIRSR" id="PIRSR600823-1"/>
    </source>
</evidence>
<dbReference type="GO" id="GO:0140825">
    <property type="term" value="F:lactoperoxidase activity"/>
    <property type="evidence" value="ECO:0007669"/>
    <property type="project" value="UniProtKB-EC"/>
</dbReference>
<evidence type="ECO:0000313" key="19">
    <source>
        <dbReference type="EMBL" id="CAB53485.1"/>
    </source>
</evidence>
<evidence type="ECO:0000256" key="11">
    <source>
        <dbReference type="ARBA" id="ARBA00023283"/>
    </source>
</evidence>
<dbReference type="PANTHER" id="PTHR31517:SF51">
    <property type="entry name" value="PEROXIDASE 55"/>
    <property type="match status" value="1"/>
</dbReference>
<dbReference type="InterPro" id="IPR000823">
    <property type="entry name" value="Peroxidase_pln"/>
</dbReference>
<keyword evidence="3" id="KW-0575">Peroxidase</keyword>
<evidence type="ECO:0000256" key="2">
    <source>
        <dbReference type="ARBA" id="ARBA00006873"/>
    </source>
</evidence>
<keyword evidence="11" id="KW-0873">Pyrrolidone carboxylic acid</keyword>
<keyword evidence="9 17" id="KW-1015">Disulfide bond</keyword>
<feature type="binding site" evidence="15">
    <location>
        <position position="214"/>
    </location>
    <ligand>
        <name>Ca(2+)</name>
        <dbReference type="ChEBI" id="CHEBI:29108"/>
        <label>1</label>
    </ligand>
</feature>
<feature type="binding site" evidence="15">
    <location>
        <position position="228"/>
    </location>
    <ligand>
        <name>Ca(2+)</name>
        <dbReference type="ChEBI" id="CHEBI:29108"/>
        <label>1</label>
    </ligand>
</feature>